<evidence type="ECO:0000256" key="3">
    <source>
        <dbReference type="ARBA" id="ARBA00022737"/>
    </source>
</evidence>
<dbReference type="GO" id="GO:0003700">
    <property type="term" value="F:DNA-binding transcription factor activity"/>
    <property type="evidence" value="ECO:0007669"/>
    <property type="project" value="TreeGrafter"/>
</dbReference>
<dbReference type="GO" id="GO:0000978">
    <property type="term" value="F:RNA polymerase II cis-regulatory region sequence-specific DNA binding"/>
    <property type="evidence" value="ECO:0007669"/>
    <property type="project" value="TreeGrafter"/>
</dbReference>
<keyword evidence="2 9" id="KW-0479">Metal-binding</keyword>
<keyword evidence="13" id="KW-1185">Reference proteome</keyword>
<dbReference type="Proteomes" id="UP000504635">
    <property type="component" value="Unplaced"/>
</dbReference>
<dbReference type="GO" id="GO:0005634">
    <property type="term" value="C:nucleus"/>
    <property type="evidence" value="ECO:0007669"/>
    <property type="project" value="UniProtKB-SubCell"/>
</dbReference>
<evidence type="ECO:0000256" key="6">
    <source>
        <dbReference type="ARBA" id="ARBA00023125"/>
    </source>
</evidence>
<evidence type="ECO:0000259" key="12">
    <source>
        <dbReference type="PROSITE" id="PS51915"/>
    </source>
</evidence>
<sequence length="513" mass="59763">MMNTYFECRTCLESVAENIIINLETKIFDEKNLTQAIEEFADIQISEYDTLPKQICQNCFKTLESSIYFRNQIISSDEQLKKRLSTSVCINGEGPFSSSLPPAHNGFKYDVNSFKVEQFEKKENRNETEHLLEEEVDISLKEEIKGEDAEKSLKSNESRDSCGDQNDFGTNKSSSDEEFIEESLYKTLKKMPLRNKRSVTRWKQDERQAQDTSDDSDSDIPLESLKRELKDLGNNITSTRKKRKTKDTLDTPRLCPICGKLFKARQNFNSHMTTVHRKKPTKAEKISCLCPDCGRVISGTRQNFVAHRRYHHSDKAQVKKRFSCDICPKRFYREKNLVIHLRIHKGEKGYVCDLCPDKAYTQIGGLILHKRKVHLKKPSCTCNYCGKQFYEKHYLETHIRQWHTGERPFSCEICGKSFSCNGTLLRHRKDSHGEKQPCPKCGKMYTEGELRKHLKRHKIREEGIKRKKFTCEYCGTEMNFTSRKRHLLKQHGIMLRGRGETAERVPVNRPNAM</sequence>
<dbReference type="PROSITE" id="PS51915">
    <property type="entry name" value="ZAD"/>
    <property type="match status" value="1"/>
</dbReference>
<protein>
    <submittedName>
        <fullName evidence="14">Zinc finger protein 260-like</fullName>
    </submittedName>
</protein>
<dbReference type="PROSITE" id="PS50157">
    <property type="entry name" value="ZINC_FINGER_C2H2_2"/>
    <property type="match status" value="4"/>
</dbReference>
<dbReference type="InParanoid" id="A0A6J2XGE6"/>
<dbReference type="SMART" id="SM00868">
    <property type="entry name" value="zf-AD"/>
    <property type="match status" value="1"/>
</dbReference>
<dbReference type="InterPro" id="IPR012934">
    <property type="entry name" value="Znf_AD"/>
</dbReference>
<feature type="binding site" evidence="9">
    <location>
        <position position="11"/>
    </location>
    <ligand>
        <name>Zn(2+)</name>
        <dbReference type="ChEBI" id="CHEBI:29105"/>
    </ligand>
</feature>
<feature type="region of interest" description="Disordered" evidence="10">
    <location>
        <begin position="199"/>
        <end position="223"/>
    </location>
</feature>
<dbReference type="PANTHER" id="PTHR24390:SF79">
    <property type="entry name" value="ASPARAGINE-RICH ZINC FINGER PROTEIN AZF1"/>
    <property type="match status" value="1"/>
</dbReference>
<evidence type="ECO:0000313" key="13">
    <source>
        <dbReference type="Proteomes" id="UP000504635"/>
    </source>
</evidence>
<gene>
    <name evidence="14" type="primary">LOC115877835</name>
</gene>
<feature type="domain" description="C2H2-type" evidence="11">
    <location>
        <begin position="409"/>
        <end position="437"/>
    </location>
</feature>
<evidence type="ECO:0000256" key="1">
    <source>
        <dbReference type="ARBA" id="ARBA00004123"/>
    </source>
</evidence>
<dbReference type="KEGG" id="soy:115877835"/>
<dbReference type="SMART" id="SM00355">
    <property type="entry name" value="ZnF_C2H2"/>
    <property type="match status" value="8"/>
</dbReference>
<evidence type="ECO:0000259" key="11">
    <source>
        <dbReference type="PROSITE" id="PS50157"/>
    </source>
</evidence>
<feature type="region of interest" description="Disordered" evidence="10">
    <location>
        <begin position="147"/>
        <end position="176"/>
    </location>
</feature>
<dbReference type="Gene3D" id="3.40.1800.20">
    <property type="match status" value="1"/>
</dbReference>
<evidence type="ECO:0000256" key="7">
    <source>
        <dbReference type="ARBA" id="ARBA00023242"/>
    </source>
</evidence>
<dbReference type="FunFam" id="3.30.160.60:FF:000538">
    <property type="entry name" value="zinc finger protein 853"/>
    <property type="match status" value="1"/>
</dbReference>
<feature type="domain" description="C2H2-type" evidence="11">
    <location>
        <begin position="322"/>
        <end position="349"/>
    </location>
</feature>
<keyword evidence="4 8" id="KW-0863">Zinc-finger</keyword>
<evidence type="ECO:0000256" key="5">
    <source>
        <dbReference type="ARBA" id="ARBA00022833"/>
    </source>
</evidence>
<name>A0A6J2XGE6_SITOR</name>
<feature type="domain" description="C2H2-type" evidence="11">
    <location>
        <begin position="253"/>
        <end position="281"/>
    </location>
</feature>
<dbReference type="SUPFAM" id="SSF57716">
    <property type="entry name" value="Glucocorticoid receptor-like (DNA-binding domain)"/>
    <property type="match status" value="1"/>
</dbReference>
<dbReference type="GO" id="GO:0008270">
    <property type="term" value="F:zinc ion binding"/>
    <property type="evidence" value="ECO:0007669"/>
    <property type="project" value="UniProtKB-UniRule"/>
</dbReference>
<dbReference type="Pfam" id="PF13894">
    <property type="entry name" value="zf-C2H2_4"/>
    <property type="match status" value="1"/>
</dbReference>
<dbReference type="InterPro" id="IPR013087">
    <property type="entry name" value="Znf_C2H2_type"/>
</dbReference>
<dbReference type="Gene3D" id="3.30.160.60">
    <property type="entry name" value="Classic Zinc Finger"/>
    <property type="match status" value="5"/>
</dbReference>
<reference evidence="14" key="1">
    <citation type="submission" date="2025-08" db="UniProtKB">
        <authorList>
            <consortium name="RefSeq"/>
        </authorList>
    </citation>
    <scope>IDENTIFICATION</scope>
    <source>
        <tissue evidence="14">Gonads</tissue>
    </source>
</reference>
<dbReference type="PROSITE" id="PS00028">
    <property type="entry name" value="ZINC_FINGER_C2H2_1"/>
    <property type="match status" value="4"/>
</dbReference>
<dbReference type="SUPFAM" id="SSF57667">
    <property type="entry name" value="beta-beta-alpha zinc fingers"/>
    <property type="match status" value="3"/>
</dbReference>
<feature type="domain" description="C2H2-type" evidence="11">
    <location>
        <begin position="380"/>
        <end position="408"/>
    </location>
</feature>
<dbReference type="GeneID" id="115877835"/>
<proteinExistence type="predicted"/>
<keyword evidence="6" id="KW-0238">DNA-binding</keyword>
<dbReference type="RefSeq" id="XP_030750020.1">
    <property type="nucleotide sequence ID" value="XM_030894160.1"/>
</dbReference>
<dbReference type="Pfam" id="PF07776">
    <property type="entry name" value="zf-AD"/>
    <property type="match status" value="1"/>
</dbReference>
<feature type="binding site" evidence="9">
    <location>
        <position position="8"/>
    </location>
    <ligand>
        <name>Zn(2+)</name>
        <dbReference type="ChEBI" id="CHEBI:29105"/>
    </ligand>
</feature>
<dbReference type="OrthoDB" id="8117402at2759"/>
<evidence type="ECO:0000313" key="14">
    <source>
        <dbReference type="RefSeq" id="XP_030750020.1"/>
    </source>
</evidence>
<dbReference type="AlphaFoldDB" id="A0A6J2XGE6"/>
<feature type="compositionally biased region" description="Basic and acidic residues" evidence="10">
    <location>
        <begin position="147"/>
        <end position="162"/>
    </location>
</feature>
<evidence type="ECO:0000256" key="9">
    <source>
        <dbReference type="PROSITE-ProRule" id="PRU01263"/>
    </source>
</evidence>
<feature type="domain" description="ZAD" evidence="12">
    <location>
        <begin position="6"/>
        <end position="83"/>
    </location>
</feature>
<dbReference type="FunFam" id="3.30.160.60:FF:001465">
    <property type="entry name" value="Zinc finger protein 560"/>
    <property type="match status" value="1"/>
</dbReference>
<dbReference type="GO" id="GO:0000122">
    <property type="term" value="P:negative regulation of transcription by RNA polymerase II"/>
    <property type="evidence" value="ECO:0007669"/>
    <property type="project" value="UniProtKB-ARBA"/>
</dbReference>
<dbReference type="PANTHER" id="PTHR24390">
    <property type="entry name" value="ZINC FINGER PROTEIN"/>
    <property type="match status" value="1"/>
</dbReference>
<keyword evidence="7" id="KW-0539">Nucleus</keyword>
<dbReference type="InterPro" id="IPR036236">
    <property type="entry name" value="Znf_C2H2_sf"/>
</dbReference>
<evidence type="ECO:0000256" key="4">
    <source>
        <dbReference type="ARBA" id="ARBA00022771"/>
    </source>
</evidence>
<keyword evidence="3" id="KW-0677">Repeat</keyword>
<evidence type="ECO:0000256" key="2">
    <source>
        <dbReference type="ARBA" id="ARBA00022723"/>
    </source>
</evidence>
<dbReference type="Pfam" id="PF00096">
    <property type="entry name" value="zf-C2H2"/>
    <property type="match status" value="4"/>
</dbReference>
<feature type="binding site" evidence="9">
    <location>
        <position position="59"/>
    </location>
    <ligand>
        <name>Zn(2+)</name>
        <dbReference type="ChEBI" id="CHEBI:29105"/>
    </ligand>
</feature>
<feature type="binding site" evidence="9">
    <location>
        <position position="56"/>
    </location>
    <ligand>
        <name>Zn(2+)</name>
        <dbReference type="ChEBI" id="CHEBI:29105"/>
    </ligand>
</feature>
<keyword evidence="5 9" id="KW-0862">Zinc</keyword>
<dbReference type="FunCoup" id="A0A6J2XGE6">
    <property type="interactions" value="848"/>
</dbReference>
<evidence type="ECO:0000256" key="8">
    <source>
        <dbReference type="PROSITE-ProRule" id="PRU00042"/>
    </source>
</evidence>
<feature type="compositionally biased region" description="Polar residues" evidence="10">
    <location>
        <begin position="163"/>
        <end position="173"/>
    </location>
</feature>
<comment type="subcellular location">
    <subcellularLocation>
        <location evidence="1">Nucleus</location>
    </subcellularLocation>
</comment>
<evidence type="ECO:0000256" key="10">
    <source>
        <dbReference type="SAM" id="MobiDB-lite"/>
    </source>
</evidence>
<organism evidence="13 14">
    <name type="scientific">Sitophilus oryzae</name>
    <name type="common">Rice weevil</name>
    <name type="synonym">Curculio oryzae</name>
    <dbReference type="NCBI Taxonomy" id="7048"/>
    <lineage>
        <taxon>Eukaryota</taxon>
        <taxon>Metazoa</taxon>
        <taxon>Ecdysozoa</taxon>
        <taxon>Arthropoda</taxon>
        <taxon>Hexapoda</taxon>
        <taxon>Insecta</taxon>
        <taxon>Pterygota</taxon>
        <taxon>Neoptera</taxon>
        <taxon>Endopterygota</taxon>
        <taxon>Coleoptera</taxon>
        <taxon>Polyphaga</taxon>
        <taxon>Cucujiformia</taxon>
        <taxon>Curculionidae</taxon>
        <taxon>Dryophthorinae</taxon>
        <taxon>Sitophilus</taxon>
    </lineage>
</organism>
<accession>A0A6J2XGE6</accession>